<dbReference type="STRING" id="295108.HT99x_00748"/>
<feature type="transmembrane region" description="Helical" evidence="2">
    <location>
        <begin position="6"/>
        <end position="28"/>
    </location>
</feature>
<evidence type="ECO:0000256" key="1">
    <source>
        <dbReference type="NCBIfam" id="TIGR00697"/>
    </source>
</evidence>
<dbReference type="OrthoDB" id="7065604at2"/>
<accession>A0A0Q9YZX4</accession>
<name>A0A0Q9YZX4_9GAMM</name>
<dbReference type="AlphaFoldDB" id="A0A0Q9YZX4"/>
<evidence type="ECO:0000313" key="5">
    <source>
        <dbReference type="Proteomes" id="UP000051497"/>
    </source>
</evidence>
<dbReference type="InterPro" id="IPR003744">
    <property type="entry name" value="YhhQ"/>
</dbReference>
<comment type="caution">
    <text evidence="3">The sequence shown here is derived from an EMBL/GenBank/DDBJ whole genome shotgun (WGS) entry which is preliminary data.</text>
</comment>
<evidence type="ECO:0000256" key="2">
    <source>
        <dbReference type="SAM" id="Phobius"/>
    </source>
</evidence>
<sequence>MNGVWAMKNLLLFLGSCAVVSGFAWYFWRLGQSALTAWIALLSLLANLFVLKQIELFGFNATASDIFSVGNLLALNLLQEKYGRQATQHAIWASLSCLLFFVIISQIHLLYEPSLHDQSQTAYQLLLTASPRTMLASLVTFLIVDQFDSRAYRTFRQRLPNISMIWISGATMCLSQLLDTVLFSLLGLYGIVGALIEIILISCLIKLITIANIMPWSYISQRIFKKHAV</sequence>
<reference evidence="3" key="1">
    <citation type="submission" date="2015-09" db="EMBL/GenBank/DDBJ databases">
        <title>Draft Genome Sequences of Two Novel Amoeba-resistant Intranuclear Bacteria, Candidatus Berkiella cookevillensis and Candidatus Berkiella aquae.</title>
        <authorList>
            <person name="Mehari Y.T."/>
            <person name="Arivett B.A."/>
            <person name="Farone A.L."/>
            <person name="Gunderson J.H."/>
            <person name="Farone M.B."/>
        </authorList>
    </citation>
    <scope>NUCLEOTIDE SEQUENCE [LARGE SCALE GENOMIC DNA]</scope>
    <source>
        <strain evidence="3">HT99</strain>
    </source>
</reference>
<dbReference type="PANTHER" id="PTHR34300">
    <property type="entry name" value="QUEUOSINE PRECURSOR TRANSPORTER-RELATED"/>
    <property type="match status" value="1"/>
</dbReference>
<protein>
    <recommendedName>
        <fullName evidence="1">Queuosine precursor transporter</fullName>
    </recommendedName>
</protein>
<dbReference type="EMBL" id="LKAJ02000001">
    <property type="protein sequence ID" value="MCS5712472.1"/>
    <property type="molecule type" value="Genomic_DNA"/>
</dbReference>
<proteinExistence type="predicted"/>
<dbReference type="PANTHER" id="PTHR34300:SF2">
    <property type="entry name" value="QUEUOSINE PRECURSOR TRANSPORTER-RELATED"/>
    <property type="match status" value="1"/>
</dbReference>
<feature type="transmembrane region" description="Helical" evidence="2">
    <location>
        <begin position="35"/>
        <end position="51"/>
    </location>
</feature>
<dbReference type="RefSeq" id="WP_083482796.1">
    <property type="nucleotide sequence ID" value="NZ_LKAJ02000001.1"/>
</dbReference>
<feature type="transmembrane region" description="Helical" evidence="2">
    <location>
        <begin position="165"/>
        <end position="192"/>
    </location>
</feature>
<feature type="transmembrane region" description="Helical" evidence="2">
    <location>
        <begin position="90"/>
        <end position="111"/>
    </location>
</feature>
<keyword evidence="5" id="KW-1185">Reference proteome</keyword>
<evidence type="ECO:0000313" key="4">
    <source>
        <dbReference type="EMBL" id="MCS5712472.1"/>
    </source>
</evidence>
<organism evidence="3">
    <name type="scientific">Candidatus Berkiella aquae</name>
    <dbReference type="NCBI Taxonomy" id="295108"/>
    <lineage>
        <taxon>Bacteria</taxon>
        <taxon>Pseudomonadati</taxon>
        <taxon>Pseudomonadota</taxon>
        <taxon>Gammaproteobacteria</taxon>
        <taxon>Candidatus Berkiellales</taxon>
        <taxon>Candidatus Berkiellaceae</taxon>
        <taxon>Candidatus Berkiella</taxon>
    </lineage>
</organism>
<reference evidence="4" key="3">
    <citation type="submission" date="2021-06" db="EMBL/GenBank/DDBJ databases">
        <title>Genomic Description and Analysis of Intracellular Bacteria, Candidatus Berkiella cookevillensis and Candidatus Berkiella aquae.</title>
        <authorList>
            <person name="Kidane D.T."/>
            <person name="Mehari Y.T."/>
            <person name="Rice F.C."/>
            <person name="Arivett B.A."/>
            <person name="Farone A.L."/>
            <person name="Berk S.G."/>
            <person name="Farone M.B."/>
        </authorList>
    </citation>
    <scope>NUCLEOTIDE SEQUENCE</scope>
    <source>
        <strain evidence="4">HT99</strain>
    </source>
</reference>
<dbReference type="EMBL" id="LKAJ01000002">
    <property type="protein sequence ID" value="KRG22327.1"/>
    <property type="molecule type" value="Genomic_DNA"/>
</dbReference>
<reference evidence="4" key="2">
    <citation type="journal article" date="2016" name="Genome Announc.">
        <title>Draft Genome Sequences of Two Novel Amoeba-Resistant Intranuclear Bacteria, 'Candidatus Berkiella cookevillensis' and 'Candidatus Berkiella aquae'.</title>
        <authorList>
            <person name="Mehari Y.T."/>
            <person name="Arivett B.A."/>
            <person name="Farone A.L."/>
            <person name="Gunderson J.H."/>
            <person name="Farone M.B."/>
        </authorList>
    </citation>
    <scope>NUCLEOTIDE SEQUENCE</scope>
    <source>
        <strain evidence="4">HT99</strain>
    </source>
</reference>
<dbReference type="NCBIfam" id="TIGR00697">
    <property type="entry name" value="queuosine precursor transporter"/>
    <property type="match status" value="1"/>
</dbReference>
<feature type="transmembrane region" description="Helical" evidence="2">
    <location>
        <begin position="123"/>
        <end position="144"/>
    </location>
</feature>
<gene>
    <name evidence="3" type="ORF">HT99x_00748</name>
    <name evidence="4" type="ORF">HT99x_013605</name>
</gene>
<dbReference type="Pfam" id="PF02592">
    <property type="entry name" value="Vut_1"/>
    <property type="match status" value="1"/>
</dbReference>
<keyword evidence="2" id="KW-1133">Transmembrane helix</keyword>
<feature type="transmembrane region" description="Helical" evidence="2">
    <location>
        <begin position="57"/>
        <end position="78"/>
    </location>
</feature>
<dbReference type="Proteomes" id="UP000051497">
    <property type="component" value="Unassembled WGS sequence"/>
</dbReference>
<keyword evidence="2" id="KW-0812">Transmembrane</keyword>
<keyword evidence="2" id="KW-0472">Membrane</keyword>
<feature type="transmembrane region" description="Helical" evidence="2">
    <location>
        <begin position="198"/>
        <end position="219"/>
    </location>
</feature>
<evidence type="ECO:0000313" key="3">
    <source>
        <dbReference type="EMBL" id="KRG22327.1"/>
    </source>
</evidence>